<evidence type="ECO:0000259" key="11">
    <source>
        <dbReference type="PROSITE" id="PS50097"/>
    </source>
</evidence>
<feature type="domain" description="C2H2-type" evidence="12">
    <location>
        <begin position="832"/>
        <end position="859"/>
    </location>
</feature>
<dbReference type="PROSITE" id="PS50157">
    <property type="entry name" value="ZINC_FINGER_C2H2_2"/>
    <property type="match status" value="4"/>
</dbReference>
<keyword evidence="6" id="KW-0805">Transcription regulation</keyword>
<feature type="compositionally biased region" description="Basic and acidic residues" evidence="10">
    <location>
        <begin position="287"/>
        <end position="301"/>
    </location>
</feature>
<dbReference type="SUPFAM" id="SSF57667">
    <property type="entry name" value="beta-beta-alpha zinc fingers"/>
    <property type="match status" value="1"/>
</dbReference>
<dbReference type="GO" id="GO:0005634">
    <property type="term" value="C:nucleus"/>
    <property type="evidence" value="ECO:0007669"/>
    <property type="project" value="UniProtKB-SubCell"/>
</dbReference>
<evidence type="ECO:0000256" key="5">
    <source>
        <dbReference type="ARBA" id="ARBA00022833"/>
    </source>
</evidence>
<feature type="region of interest" description="Disordered" evidence="10">
    <location>
        <begin position="561"/>
        <end position="593"/>
    </location>
</feature>
<dbReference type="Pfam" id="PF13912">
    <property type="entry name" value="zf-C2H2_6"/>
    <property type="match status" value="1"/>
</dbReference>
<dbReference type="CDD" id="cd18186">
    <property type="entry name" value="BTB_POZ_ZBTB_KLHL-like"/>
    <property type="match status" value="1"/>
</dbReference>
<name>A0A8S4NJ43_OWEFU</name>
<dbReference type="EMBL" id="CAIIXF020000004">
    <property type="protein sequence ID" value="CAH1781598.1"/>
    <property type="molecule type" value="Genomic_DNA"/>
</dbReference>
<gene>
    <name evidence="13" type="ORF">OFUS_LOCUS8159</name>
</gene>
<evidence type="ECO:0000313" key="14">
    <source>
        <dbReference type="Proteomes" id="UP000749559"/>
    </source>
</evidence>
<keyword evidence="7" id="KW-0804">Transcription</keyword>
<comment type="caution">
    <text evidence="13">The sequence shown here is derived from an EMBL/GenBank/DDBJ whole genome shotgun (WGS) entry which is preliminary data.</text>
</comment>
<feature type="compositionally biased region" description="Basic and acidic residues" evidence="10">
    <location>
        <begin position="255"/>
        <end position="264"/>
    </location>
</feature>
<evidence type="ECO:0000256" key="6">
    <source>
        <dbReference type="ARBA" id="ARBA00023015"/>
    </source>
</evidence>
<feature type="compositionally biased region" description="Basic and acidic residues" evidence="10">
    <location>
        <begin position="156"/>
        <end position="167"/>
    </location>
</feature>
<sequence length="1066" mass="123510">MSEQMNQYMMSDVSPPQAPPSTQVFTDQSYISKLHTCLWNMREQGHLCDVMVKVGSLSLPAHKCILLSTSEYLLGFQNSSPNIPEFNIVLDRHIEFHDLLNIIRYMYTGELEINKNNYSNMLSICAVLKLETATSYIFSYINKLVGGVGDDSTPEQLKEDELKHEMQDAVEDDVDKDDNTIEASANIDHNEENDPKTDIELTEEGDDTDLYISNPDVDDSESEEDSKPMHYTLRKRTNRSSKSKDRTKKKRRRKPSESSEDHEFTPVPSKKQKADKVKRKSLRKRSQRAEAVKPTVKHDSSDNSATSKVEACSNELKDRFTCSTCSEVFSNTTYLRIHNMVNHTHKWVGLCHHKHCEYLSRERGDLASHLYIKHRELTMEYPLQMCTVEFCKYIQVNPKNYKHHRQMHEKAGQECKFEPIKVERAENGDAVFDPKIDMLEEVTLKLLDLKYSKRLFNIPAEETRTKTGEWRRVLPCHLCDEDFESIRPLRFHILGVHDGKWVGRCPLSKCDYMTDSKDDLASHRFMKHSESTTGYPPLHCKVDGCSYSCCLQGDLDKHTNSHNKTTDTKVDTSTDDVTMGDDSVRTRSSRNSARSKQYKCNKCSAMFHTEHMLRCHRNEGHKNQGVLVQCNHCDDFTSYGKHGLTELAKHMEENHFEEANLVHQCEVEGCEYVANSTKYLITHMKNEHKIFKTKKANCKFCGASVKNMLKHITDVHSKVNNVKCEFPNCGTMCNKKNYYKKQYVCLAHKKEFIRRIRNAAHVPIVPRLMCSACNNRYIGYKDLAEHENKKHGIAIPDKYERLQCDHPGCQYWTLRRDLMEKHVECHSGVMRYTCELCGKSFVSRDSWRKHMRSHRDTKFECDMPACNATFKFKDGLKKHKRNVHKLIDNKFQEKECIKCEKCEYSCYSKTGMTKHNQERHLPPPPPPPAPPIVQQPQQQQHHTLQPLPQQHQPQQHQQMQLPHLPLQQTQPQPPVPPNQAQINEYDRYTRELTREMTPVGMNLSSQASEHDRYNQRIMTPSTHTTHSSASEYERHTIGLLGMTSSQTSEHERYALAALGMLPTSHY</sequence>
<dbReference type="SUPFAM" id="SSF54695">
    <property type="entry name" value="POZ domain"/>
    <property type="match status" value="1"/>
</dbReference>
<feature type="compositionally biased region" description="Pro residues" evidence="10">
    <location>
        <begin position="922"/>
        <end position="933"/>
    </location>
</feature>
<protein>
    <submittedName>
        <fullName evidence="13">Uncharacterized protein</fullName>
    </submittedName>
</protein>
<dbReference type="PANTHER" id="PTHR46179:SF13">
    <property type="entry name" value="C2H2-TYPE DOMAIN-CONTAINING PROTEIN"/>
    <property type="match status" value="1"/>
</dbReference>
<evidence type="ECO:0000256" key="10">
    <source>
        <dbReference type="SAM" id="MobiDB-lite"/>
    </source>
</evidence>
<reference evidence="13" key="1">
    <citation type="submission" date="2022-03" db="EMBL/GenBank/DDBJ databases">
        <authorList>
            <person name="Martin C."/>
        </authorList>
    </citation>
    <scope>NUCLEOTIDE SEQUENCE</scope>
</reference>
<dbReference type="Proteomes" id="UP000749559">
    <property type="component" value="Unassembled WGS sequence"/>
</dbReference>
<dbReference type="AlphaFoldDB" id="A0A8S4NJ43"/>
<accession>A0A8S4NJ43</accession>
<dbReference type="FunFam" id="3.30.160.60:FF:000100">
    <property type="entry name" value="Zinc finger 45-like"/>
    <property type="match status" value="1"/>
</dbReference>
<dbReference type="InterPro" id="IPR011333">
    <property type="entry name" value="SKP1/BTB/POZ_sf"/>
</dbReference>
<evidence type="ECO:0000256" key="8">
    <source>
        <dbReference type="ARBA" id="ARBA00023242"/>
    </source>
</evidence>
<dbReference type="PROSITE" id="PS00028">
    <property type="entry name" value="ZINC_FINGER_C2H2_1"/>
    <property type="match status" value="7"/>
</dbReference>
<feature type="domain" description="C2H2-type" evidence="12">
    <location>
        <begin position="859"/>
        <end position="884"/>
    </location>
</feature>
<evidence type="ECO:0000256" key="7">
    <source>
        <dbReference type="ARBA" id="ARBA00023163"/>
    </source>
</evidence>
<feature type="domain" description="BTB" evidence="11">
    <location>
        <begin position="48"/>
        <end position="115"/>
    </location>
</feature>
<dbReference type="OrthoDB" id="3069995at2759"/>
<dbReference type="PROSITE" id="PS50097">
    <property type="entry name" value="BTB"/>
    <property type="match status" value="1"/>
</dbReference>
<dbReference type="Gene3D" id="3.30.710.10">
    <property type="entry name" value="Potassium Channel Kv1.1, Chain A"/>
    <property type="match status" value="1"/>
</dbReference>
<dbReference type="InterPro" id="IPR013087">
    <property type="entry name" value="Znf_C2H2_type"/>
</dbReference>
<dbReference type="Pfam" id="PF00651">
    <property type="entry name" value="BTB"/>
    <property type="match status" value="1"/>
</dbReference>
<evidence type="ECO:0000256" key="1">
    <source>
        <dbReference type="ARBA" id="ARBA00004123"/>
    </source>
</evidence>
<dbReference type="GO" id="GO:0008270">
    <property type="term" value="F:zinc ion binding"/>
    <property type="evidence" value="ECO:0007669"/>
    <property type="project" value="UniProtKB-KW"/>
</dbReference>
<comment type="subcellular location">
    <subcellularLocation>
        <location evidence="1">Nucleus</location>
    </subcellularLocation>
</comment>
<evidence type="ECO:0000256" key="2">
    <source>
        <dbReference type="ARBA" id="ARBA00022723"/>
    </source>
</evidence>
<dbReference type="GO" id="GO:0006357">
    <property type="term" value="P:regulation of transcription by RNA polymerase II"/>
    <property type="evidence" value="ECO:0007669"/>
    <property type="project" value="TreeGrafter"/>
</dbReference>
<keyword evidence="8" id="KW-0539">Nucleus</keyword>
<feature type="domain" description="C2H2-type" evidence="12">
    <location>
        <begin position="598"/>
        <end position="626"/>
    </location>
</feature>
<feature type="region of interest" description="Disordered" evidence="10">
    <location>
        <begin position="1"/>
        <end position="22"/>
    </location>
</feature>
<keyword evidence="5" id="KW-0862">Zinc</keyword>
<feature type="compositionally biased region" description="Basic and acidic residues" evidence="10">
    <location>
        <begin position="561"/>
        <end position="572"/>
    </location>
</feature>
<evidence type="ECO:0000259" key="12">
    <source>
        <dbReference type="PROSITE" id="PS50157"/>
    </source>
</evidence>
<dbReference type="SMART" id="SM00355">
    <property type="entry name" value="ZnF_C2H2"/>
    <property type="match status" value="15"/>
</dbReference>
<dbReference type="InterPro" id="IPR000210">
    <property type="entry name" value="BTB/POZ_dom"/>
</dbReference>
<keyword evidence="14" id="KW-1185">Reference proteome</keyword>
<keyword evidence="3" id="KW-0677">Repeat</keyword>
<keyword evidence="4 9" id="KW-0863">Zinc-finger</keyword>
<proteinExistence type="predicted"/>
<dbReference type="Gene3D" id="3.30.160.60">
    <property type="entry name" value="Classic Zinc Finger"/>
    <property type="match status" value="1"/>
</dbReference>
<evidence type="ECO:0000256" key="3">
    <source>
        <dbReference type="ARBA" id="ARBA00022737"/>
    </source>
</evidence>
<feature type="compositionally biased region" description="Basic and acidic residues" evidence="10">
    <location>
        <begin position="188"/>
        <end position="199"/>
    </location>
</feature>
<dbReference type="InterPro" id="IPR051061">
    <property type="entry name" value="Zinc_finger_trans_reg"/>
</dbReference>
<dbReference type="SMART" id="SM00225">
    <property type="entry name" value="BTB"/>
    <property type="match status" value="1"/>
</dbReference>
<feature type="compositionally biased region" description="Basic residues" evidence="10">
    <location>
        <begin position="270"/>
        <end position="286"/>
    </location>
</feature>
<dbReference type="InterPro" id="IPR036236">
    <property type="entry name" value="Znf_C2H2_sf"/>
</dbReference>
<feature type="compositionally biased region" description="Basic residues" evidence="10">
    <location>
        <begin position="232"/>
        <end position="254"/>
    </location>
</feature>
<dbReference type="PANTHER" id="PTHR46179">
    <property type="entry name" value="ZINC FINGER PROTEIN"/>
    <property type="match status" value="1"/>
</dbReference>
<evidence type="ECO:0000256" key="9">
    <source>
        <dbReference type="PROSITE-ProRule" id="PRU00042"/>
    </source>
</evidence>
<evidence type="ECO:0000256" key="4">
    <source>
        <dbReference type="ARBA" id="ARBA00022771"/>
    </source>
</evidence>
<feature type="region of interest" description="Disordered" evidence="10">
    <location>
        <begin position="914"/>
        <end position="960"/>
    </location>
</feature>
<keyword evidence="2" id="KW-0479">Metal-binding</keyword>
<organism evidence="13 14">
    <name type="scientific">Owenia fusiformis</name>
    <name type="common">Polychaete worm</name>
    <dbReference type="NCBI Taxonomy" id="6347"/>
    <lineage>
        <taxon>Eukaryota</taxon>
        <taxon>Metazoa</taxon>
        <taxon>Spiralia</taxon>
        <taxon>Lophotrochozoa</taxon>
        <taxon>Annelida</taxon>
        <taxon>Polychaeta</taxon>
        <taxon>Sedentaria</taxon>
        <taxon>Canalipalpata</taxon>
        <taxon>Sabellida</taxon>
        <taxon>Oweniida</taxon>
        <taxon>Oweniidae</taxon>
        <taxon>Owenia</taxon>
    </lineage>
</organism>
<evidence type="ECO:0000313" key="13">
    <source>
        <dbReference type="EMBL" id="CAH1781598.1"/>
    </source>
</evidence>
<feature type="domain" description="C2H2-type" evidence="12">
    <location>
        <begin position="320"/>
        <end position="344"/>
    </location>
</feature>
<feature type="compositionally biased region" description="Acidic residues" evidence="10">
    <location>
        <begin position="200"/>
        <end position="209"/>
    </location>
</feature>
<feature type="region of interest" description="Disordered" evidence="10">
    <location>
        <begin position="149"/>
        <end position="308"/>
    </location>
</feature>
<feature type="compositionally biased region" description="Low complexity" evidence="10">
    <location>
        <begin position="934"/>
        <end position="960"/>
    </location>
</feature>